<evidence type="ECO:0000256" key="1">
    <source>
        <dbReference type="SAM" id="MobiDB-lite"/>
    </source>
</evidence>
<accession>A0A0E9QVR0</accession>
<feature type="region of interest" description="Disordered" evidence="1">
    <location>
        <begin position="13"/>
        <end position="49"/>
    </location>
</feature>
<proteinExistence type="predicted"/>
<dbReference type="AlphaFoldDB" id="A0A0E9QVR0"/>
<sequence length="49" mass="5372">MDSICIRTKAGFQESKNHHLPQSGTEARAQAPFPNSKNPTECLGFPEIS</sequence>
<organism evidence="2">
    <name type="scientific">Anguilla anguilla</name>
    <name type="common">European freshwater eel</name>
    <name type="synonym">Muraena anguilla</name>
    <dbReference type="NCBI Taxonomy" id="7936"/>
    <lineage>
        <taxon>Eukaryota</taxon>
        <taxon>Metazoa</taxon>
        <taxon>Chordata</taxon>
        <taxon>Craniata</taxon>
        <taxon>Vertebrata</taxon>
        <taxon>Euteleostomi</taxon>
        <taxon>Actinopterygii</taxon>
        <taxon>Neopterygii</taxon>
        <taxon>Teleostei</taxon>
        <taxon>Anguilliformes</taxon>
        <taxon>Anguillidae</taxon>
        <taxon>Anguilla</taxon>
    </lineage>
</organism>
<name>A0A0E9QVR0_ANGAN</name>
<reference evidence="2" key="1">
    <citation type="submission" date="2014-11" db="EMBL/GenBank/DDBJ databases">
        <authorList>
            <person name="Amaro Gonzalez C."/>
        </authorList>
    </citation>
    <scope>NUCLEOTIDE SEQUENCE</scope>
</reference>
<evidence type="ECO:0000313" key="2">
    <source>
        <dbReference type="EMBL" id="JAH20315.1"/>
    </source>
</evidence>
<protein>
    <submittedName>
        <fullName evidence="2">Uncharacterized protein</fullName>
    </submittedName>
</protein>
<reference evidence="2" key="2">
    <citation type="journal article" date="2015" name="Fish Shellfish Immunol.">
        <title>Early steps in the European eel (Anguilla anguilla)-Vibrio vulnificus interaction in the gills: Role of the RtxA13 toxin.</title>
        <authorList>
            <person name="Callol A."/>
            <person name="Pajuelo D."/>
            <person name="Ebbesson L."/>
            <person name="Teles M."/>
            <person name="MacKenzie S."/>
            <person name="Amaro C."/>
        </authorList>
    </citation>
    <scope>NUCLEOTIDE SEQUENCE</scope>
</reference>
<dbReference type="EMBL" id="GBXM01088262">
    <property type="protein sequence ID" value="JAH20315.1"/>
    <property type="molecule type" value="Transcribed_RNA"/>
</dbReference>